<feature type="domain" description="TonB-dependent receptor plug" evidence="3">
    <location>
        <begin position="20"/>
        <end position="103"/>
    </location>
</feature>
<dbReference type="Pfam" id="PF07715">
    <property type="entry name" value="Plug"/>
    <property type="match status" value="1"/>
</dbReference>
<reference evidence="4 5" key="1">
    <citation type="submission" date="2017-01" db="EMBL/GenBank/DDBJ databases">
        <title>A new Hymenobacter.</title>
        <authorList>
            <person name="Liang Y."/>
            <person name="Feng F."/>
        </authorList>
    </citation>
    <scope>NUCLEOTIDE SEQUENCE [LARGE SCALE GENOMIC DNA]</scope>
    <source>
        <strain evidence="4">MIMBbqt21</strain>
    </source>
</reference>
<comment type="caution">
    <text evidence="4">The sequence shown here is derived from an EMBL/GenBank/DDBJ whole genome shotgun (WGS) entry which is preliminary data.</text>
</comment>
<dbReference type="RefSeq" id="WP_086596432.1">
    <property type="nucleotide sequence ID" value="NZ_MTSE01000019.1"/>
</dbReference>
<keyword evidence="5" id="KW-1185">Reference proteome</keyword>
<dbReference type="AlphaFoldDB" id="A0A243W7I3"/>
<dbReference type="GO" id="GO:0009279">
    <property type="term" value="C:cell outer membrane"/>
    <property type="evidence" value="ECO:0007669"/>
    <property type="project" value="UniProtKB-SubCell"/>
</dbReference>
<dbReference type="InterPro" id="IPR012910">
    <property type="entry name" value="Plug_dom"/>
</dbReference>
<gene>
    <name evidence="4" type="ORF">BXP70_22820</name>
</gene>
<sequence>MTTPTLRCSLLTALLLGGVTSASLAQGVPSLSPEHYSQYQQGQKADGVRTFSPSKNSPLYLVDGTPVTQEQLHTITPKQIHKIDIVKDSRAVALYGPRATNGAVLITTKK</sequence>
<dbReference type="EMBL" id="MTSE01000019">
    <property type="protein sequence ID" value="OUJ71006.1"/>
    <property type="molecule type" value="Genomic_DNA"/>
</dbReference>
<dbReference type="InterPro" id="IPR037066">
    <property type="entry name" value="Plug_dom_sf"/>
</dbReference>
<evidence type="ECO:0000256" key="2">
    <source>
        <dbReference type="SAM" id="SignalP"/>
    </source>
</evidence>
<dbReference type="OrthoDB" id="887369at2"/>
<dbReference type="SUPFAM" id="SSF56935">
    <property type="entry name" value="Porins"/>
    <property type="match status" value="1"/>
</dbReference>
<organism evidence="4 5">
    <name type="scientific">Hymenobacter crusticola</name>
    <dbReference type="NCBI Taxonomy" id="1770526"/>
    <lineage>
        <taxon>Bacteria</taxon>
        <taxon>Pseudomonadati</taxon>
        <taxon>Bacteroidota</taxon>
        <taxon>Cytophagia</taxon>
        <taxon>Cytophagales</taxon>
        <taxon>Hymenobacteraceae</taxon>
        <taxon>Hymenobacter</taxon>
    </lineage>
</organism>
<accession>A0A243W7I3</accession>
<keyword evidence="1" id="KW-0812">Transmembrane</keyword>
<evidence type="ECO:0000313" key="5">
    <source>
        <dbReference type="Proteomes" id="UP000194873"/>
    </source>
</evidence>
<keyword evidence="1" id="KW-0813">Transport</keyword>
<keyword evidence="2" id="KW-0732">Signal</keyword>
<keyword evidence="1" id="KW-0472">Membrane</keyword>
<keyword evidence="1" id="KW-1134">Transmembrane beta strand</keyword>
<dbReference type="Gene3D" id="2.170.130.10">
    <property type="entry name" value="TonB-dependent receptor, plug domain"/>
    <property type="match status" value="1"/>
</dbReference>
<dbReference type="PROSITE" id="PS52016">
    <property type="entry name" value="TONB_DEPENDENT_REC_3"/>
    <property type="match status" value="1"/>
</dbReference>
<comment type="subcellular location">
    <subcellularLocation>
        <location evidence="1">Cell outer membrane</location>
        <topology evidence="1">Multi-pass membrane protein</topology>
    </subcellularLocation>
</comment>
<feature type="chain" id="PRO_5012534900" description="TonB-dependent receptor plug domain-containing protein" evidence="2">
    <location>
        <begin position="26"/>
        <end position="110"/>
    </location>
</feature>
<keyword evidence="1" id="KW-0998">Cell outer membrane</keyword>
<evidence type="ECO:0000256" key="1">
    <source>
        <dbReference type="PROSITE-ProRule" id="PRU01360"/>
    </source>
</evidence>
<dbReference type="InterPro" id="IPR039426">
    <property type="entry name" value="TonB-dep_rcpt-like"/>
</dbReference>
<name>A0A243W7I3_9BACT</name>
<evidence type="ECO:0000313" key="4">
    <source>
        <dbReference type="EMBL" id="OUJ71006.1"/>
    </source>
</evidence>
<dbReference type="Proteomes" id="UP000194873">
    <property type="component" value="Unassembled WGS sequence"/>
</dbReference>
<feature type="signal peptide" evidence="2">
    <location>
        <begin position="1"/>
        <end position="25"/>
    </location>
</feature>
<evidence type="ECO:0000259" key="3">
    <source>
        <dbReference type="Pfam" id="PF07715"/>
    </source>
</evidence>
<proteinExistence type="inferred from homology"/>
<protein>
    <recommendedName>
        <fullName evidence="3">TonB-dependent receptor plug domain-containing protein</fullName>
    </recommendedName>
</protein>
<comment type="similarity">
    <text evidence="1">Belongs to the TonB-dependent receptor family.</text>
</comment>